<dbReference type="Gene3D" id="2.70.50.50">
    <property type="entry name" value="chitin-binding protein cbp21"/>
    <property type="match status" value="1"/>
</dbReference>
<evidence type="ECO:0000256" key="1">
    <source>
        <dbReference type="ARBA" id="ARBA00022729"/>
    </source>
</evidence>
<dbReference type="InterPro" id="IPR014756">
    <property type="entry name" value="Ig_E-set"/>
</dbReference>
<proteinExistence type="predicted"/>
<dbReference type="AlphaFoldDB" id="A0A1C5JT24"/>
<dbReference type="RefSeq" id="WP_088995847.1">
    <property type="nucleotide sequence ID" value="NZ_LT607750.1"/>
</dbReference>
<accession>A0A1C5JT24</accession>
<feature type="chain" id="PRO_5008720055" evidence="3">
    <location>
        <begin position="22"/>
        <end position="311"/>
    </location>
</feature>
<dbReference type="InterPro" id="IPR004302">
    <property type="entry name" value="Cellulose/chitin-bd_N"/>
</dbReference>
<gene>
    <name evidence="5" type="ORF">GA0070609_4842</name>
</gene>
<dbReference type="Pfam" id="PF03067">
    <property type="entry name" value="LPMO_10"/>
    <property type="match status" value="1"/>
</dbReference>
<organism evidence="5 6">
    <name type="scientific">Micromonospora echinaurantiaca</name>
    <dbReference type="NCBI Taxonomy" id="47857"/>
    <lineage>
        <taxon>Bacteria</taxon>
        <taxon>Bacillati</taxon>
        <taxon>Actinomycetota</taxon>
        <taxon>Actinomycetes</taxon>
        <taxon>Micromonosporales</taxon>
        <taxon>Micromonosporaceae</taxon>
        <taxon>Micromonospora</taxon>
    </lineage>
</organism>
<evidence type="ECO:0000313" key="5">
    <source>
        <dbReference type="EMBL" id="SCG73409.1"/>
    </source>
</evidence>
<keyword evidence="6" id="KW-1185">Reference proteome</keyword>
<dbReference type="SUPFAM" id="SSF81296">
    <property type="entry name" value="E set domains"/>
    <property type="match status" value="1"/>
</dbReference>
<protein>
    <submittedName>
        <fullName evidence="5">Chitin-binding protein</fullName>
    </submittedName>
</protein>
<dbReference type="EMBL" id="LT607750">
    <property type="protein sequence ID" value="SCG73409.1"/>
    <property type="molecule type" value="Genomic_DNA"/>
</dbReference>
<feature type="region of interest" description="Disordered" evidence="2">
    <location>
        <begin position="289"/>
        <end position="311"/>
    </location>
</feature>
<dbReference type="InterPro" id="IPR051024">
    <property type="entry name" value="GlcNAc_Chitin_IntDeg"/>
</dbReference>
<evidence type="ECO:0000256" key="3">
    <source>
        <dbReference type="SAM" id="SignalP"/>
    </source>
</evidence>
<feature type="region of interest" description="Disordered" evidence="2">
    <location>
        <begin position="210"/>
        <end position="257"/>
    </location>
</feature>
<keyword evidence="1 3" id="KW-0732">Signal</keyword>
<evidence type="ECO:0000256" key="2">
    <source>
        <dbReference type="SAM" id="MobiDB-lite"/>
    </source>
</evidence>
<reference evidence="5 6" key="1">
    <citation type="submission" date="2016-06" db="EMBL/GenBank/DDBJ databases">
        <authorList>
            <person name="Kjaerup R.B."/>
            <person name="Dalgaard T.S."/>
            <person name="Juul-Madsen H.R."/>
        </authorList>
    </citation>
    <scope>NUCLEOTIDE SEQUENCE [LARGE SCALE GENOMIC DNA]</scope>
    <source>
        <strain evidence="5 6">DSM 43904</strain>
    </source>
</reference>
<dbReference type="CDD" id="cd21177">
    <property type="entry name" value="LPMO_AA10"/>
    <property type="match status" value="1"/>
</dbReference>
<feature type="signal peptide" evidence="3">
    <location>
        <begin position="1"/>
        <end position="21"/>
    </location>
</feature>
<dbReference type="PANTHER" id="PTHR34823:SF1">
    <property type="entry name" value="CHITIN-BINDING TYPE-4 DOMAIN-CONTAINING PROTEIN"/>
    <property type="match status" value="1"/>
</dbReference>
<sequence length="311" mass="32648">MTVRRAAIAVLVAVATVPVTAAPATAHGAPTDPLSRAAACAPESRYAATAACRAAVEAGAAVREWDNVRVAAVNGRDRERIPDGELCSGGLSAYRGLDLARTDWPATELTAGARFTFRYRTTIPHRSTFRLYLTRPGYAANTPLTWDDLERAPFLRVTDPPVRDGAYQLRGRLPADRTGRQLIYTIWQNSDTPDTYYSCSDVDLRPPAGTAGFGGAAGDRDAASPAAPSRTAGTGPAGAGPAEPAASEPGVAVASVRDGPTGGRPLLAGAAVALAVLLLTMAGTRLRRDGRAPVGRPCEVRSHRANRPRTW</sequence>
<dbReference type="Proteomes" id="UP000198217">
    <property type="component" value="Chromosome I"/>
</dbReference>
<dbReference type="PANTHER" id="PTHR34823">
    <property type="entry name" value="GLCNAC-BINDING PROTEIN A"/>
    <property type="match status" value="1"/>
</dbReference>
<evidence type="ECO:0000313" key="6">
    <source>
        <dbReference type="Proteomes" id="UP000198217"/>
    </source>
</evidence>
<feature type="domain" description="Chitin-binding type-4" evidence="4">
    <location>
        <begin position="27"/>
        <end position="202"/>
    </location>
</feature>
<feature type="compositionally biased region" description="Low complexity" evidence="2">
    <location>
        <begin position="223"/>
        <end position="254"/>
    </location>
</feature>
<evidence type="ECO:0000259" key="4">
    <source>
        <dbReference type="Pfam" id="PF03067"/>
    </source>
</evidence>
<name>A0A1C5JT24_9ACTN</name>